<name>A0A8T2JI47_9PIPI</name>
<keyword evidence="2" id="KW-1185">Reference proteome</keyword>
<proteinExistence type="predicted"/>
<evidence type="ECO:0000313" key="1">
    <source>
        <dbReference type="EMBL" id="KAG8443000.1"/>
    </source>
</evidence>
<sequence length="110" mass="12201">MVFLTPLLNQPCSLAKMLTLQSALCWDIPWCSCCLVSPTYKSEHSSVHCGISPILRAPLRCLISLAFTSVLLGTFYALCCRALMTPSLCVVVVKHQILICVGWFSVNFYL</sequence>
<dbReference type="EMBL" id="JAACNH010000005">
    <property type="protein sequence ID" value="KAG8443000.1"/>
    <property type="molecule type" value="Genomic_DNA"/>
</dbReference>
<dbReference type="Proteomes" id="UP000812440">
    <property type="component" value="Chromosome 6"/>
</dbReference>
<evidence type="ECO:0000313" key="2">
    <source>
        <dbReference type="Proteomes" id="UP000812440"/>
    </source>
</evidence>
<protein>
    <submittedName>
        <fullName evidence="1">Uncharacterized protein</fullName>
    </submittedName>
</protein>
<organism evidence="1 2">
    <name type="scientific">Hymenochirus boettgeri</name>
    <name type="common">Congo dwarf clawed frog</name>
    <dbReference type="NCBI Taxonomy" id="247094"/>
    <lineage>
        <taxon>Eukaryota</taxon>
        <taxon>Metazoa</taxon>
        <taxon>Chordata</taxon>
        <taxon>Craniata</taxon>
        <taxon>Vertebrata</taxon>
        <taxon>Euteleostomi</taxon>
        <taxon>Amphibia</taxon>
        <taxon>Batrachia</taxon>
        <taxon>Anura</taxon>
        <taxon>Pipoidea</taxon>
        <taxon>Pipidae</taxon>
        <taxon>Pipinae</taxon>
        <taxon>Hymenochirus</taxon>
    </lineage>
</organism>
<reference evidence="1" key="1">
    <citation type="thesis" date="2020" institute="ProQuest LLC" country="789 East Eisenhower Parkway, Ann Arbor, MI, USA">
        <title>Comparative Genomics and Chromosome Evolution.</title>
        <authorList>
            <person name="Mudd A.B."/>
        </authorList>
    </citation>
    <scope>NUCLEOTIDE SEQUENCE</scope>
    <source>
        <strain evidence="1">Female2</strain>
        <tissue evidence="1">Blood</tissue>
    </source>
</reference>
<gene>
    <name evidence="1" type="ORF">GDO86_011715</name>
</gene>
<dbReference type="AlphaFoldDB" id="A0A8T2JI47"/>
<comment type="caution">
    <text evidence="1">The sequence shown here is derived from an EMBL/GenBank/DDBJ whole genome shotgun (WGS) entry which is preliminary data.</text>
</comment>
<accession>A0A8T2JI47</accession>